<dbReference type="InterPro" id="IPR008974">
    <property type="entry name" value="TRAF-like"/>
</dbReference>
<organism evidence="1 2">
    <name type="scientific">Mytilus galloprovincialis</name>
    <name type="common">Mediterranean mussel</name>
    <dbReference type="NCBI Taxonomy" id="29158"/>
    <lineage>
        <taxon>Eukaryota</taxon>
        <taxon>Metazoa</taxon>
        <taxon>Spiralia</taxon>
        <taxon>Lophotrochozoa</taxon>
        <taxon>Mollusca</taxon>
        <taxon>Bivalvia</taxon>
        <taxon>Autobranchia</taxon>
        <taxon>Pteriomorphia</taxon>
        <taxon>Mytilida</taxon>
        <taxon>Mytiloidea</taxon>
        <taxon>Mytilidae</taxon>
        <taxon>Mytilinae</taxon>
        <taxon>Mytilus</taxon>
    </lineage>
</organism>
<dbReference type="Proteomes" id="UP000596742">
    <property type="component" value="Unassembled WGS sequence"/>
</dbReference>
<keyword evidence="2" id="KW-1185">Reference proteome</keyword>
<comment type="caution">
    <text evidence="1">The sequence shown here is derived from an EMBL/GenBank/DDBJ whole genome shotgun (WGS) entry which is preliminary data.</text>
</comment>
<feature type="non-terminal residue" evidence="1">
    <location>
        <position position="171"/>
    </location>
</feature>
<proteinExistence type="predicted"/>
<sequence>MATQTLKPCDDGYMWTIHNISQLNKEIHSPTIVGTMQQDIQWCVIIKPSGTTGHSKNYQLSAKLLSCSKYAQVNSTVESSLINCRLEKIMTKKTLRSSPFALFHEDTVVQVNRFFQRRLNSSVLVSDTLTVYFRIDIHQLTSVNEFFVSQTHSHSLTDLDHMDSDTRHDLF</sequence>
<evidence type="ECO:0000313" key="1">
    <source>
        <dbReference type="EMBL" id="VDH92028.1"/>
    </source>
</evidence>
<evidence type="ECO:0008006" key="3">
    <source>
        <dbReference type="Google" id="ProtNLM"/>
    </source>
</evidence>
<gene>
    <name evidence="1" type="ORF">MGAL_10B003014</name>
</gene>
<reference evidence="1" key="1">
    <citation type="submission" date="2018-11" db="EMBL/GenBank/DDBJ databases">
        <authorList>
            <person name="Alioto T."/>
            <person name="Alioto T."/>
        </authorList>
    </citation>
    <scope>NUCLEOTIDE SEQUENCE</scope>
</reference>
<accession>A0A8B6BLT6</accession>
<dbReference type="SUPFAM" id="SSF49599">
    <property type="entry name" value="TRAF domain-like"/>
    <property type="match status" value="1"/>
</dbReference>
<dbReference type="AlphaFoldDB" id="A0A8B6BLT6"/>
<name>A0A8B6BLT6_MYTGA</name>
<protein>
    <recommendedName>
        <fullName evidence="3">MATH domain-containing protein</fullName>
    </recommendedName>
</protein>
<evidence type="ECO:0000313" key="2">
    <source>
        <dbReference type="Proteomes" id="UP000596742"/>
    </source>
</evidence>
<dbReference type="Gene3D" id="2.60.210.10">
    <property type="entry name" value="Apoptosis, Tumor Necrosis Factor Receptor Associated Protein 2, Chain A"/>
    <property type="match status" value="1"/>
</dbReference>
<dbReference type="EMBL" id="UYJE01000297">
    <property type="protein sequence ID" value="VDH92028.1"/>
    <property type="molecule type" value="Genomic_DNA"/>
</dbReference>